<sequence length="829" mass="92642">MAHTSPPSLPQSFFVSLLLLLLLFSLPPTSSSSSALPFLTKRSSLSVENPSDVLVSPNGTFSSGFFPVGDNAFSFAVWFTKPACRIADCTPVWMANRGNPVNGRGSLLSLLDSGNLVLRDAGAFTVWSSGTSSPDRVVLALEDRGNLVLTNSTGDVLWQSFDSPTDTLLPMQPLTRNTELLSSRSRYNYSGGFYKLHFDNDNVLRILFDGPSISSQFWPYPWLFSNLLDRFLYNSSRVAVLDSYGHFTSSDMFEFYASDYGVVLQRRLTLDFDGNLRLYSRDPSASSPSWSVSWQALSIPCFIHGVCGNNSLCSYDPVKGRSCSCVPGYKRKDPIDWSAGCEPDFQFSDVCGSTDVGFVKVLYIDFYGYDYNNDPISNTTLENCQQKCLEMCGCRGFQYTMASSGPYYDCYRKIELLNGHNLPSFTGEFYIKVPKSMTFTKDQLTKRTQYTCPSPPVVPWDRNYPKKRPSSVLNFMMWFACAVGVIELVLVFLVWFFLLRNQQDVTSINQSYFLAASGLIKRYTYDELKKATKNFSDEIGRGAGGIVYKGVLPDGRLAAIKLLNEATTGEADFLAEASTIGRLNHMNLIEMWGYCAEGKHRLLVYEFMEHGSLAANLNSPELDWKRRFDIAVGTAKGLAYLHEECLEWILHCDVKPQNILLDADYTPKVADFGLSKLMDRGKGLNNSDFSRIRGTRGYMAPEWVSNLPITSKVDVYSYGIVMLELATGMNPATSVVNTGNEGGESDAKHVRLVTWARKKMREAGVGDGRTTTGWSRAVEEMVDPALRGNYDRKKMAIMIEVALRCVEEDKDARPSMSQAVELLLRHEDD</sequence>
<name>A0ACB9MCK8_9MYRT</name>
<evidence type="ECO:0000313" key="1">
    <source>
        <dbReference type="EMBL" id="KAI4321054.1"/>
    </source>
</evidence>
<comment type="caution">
    <text evidence="1">The sequence shown here is derived from an EMBL/GenBank/DDBJ whole genome shotgun (WGS) entry which is preliminary data.</text>
</comment>
<dbReference type="EMBL" id="CM042889">
    <property type="protein sequence ID" value="KAI4321054.1"/>
    <property type="molecule type" value="Genomic_DNA"/>
</dbReference>
<reference evidence="2" key="1">
    <citation type="journal article" date="2023" name="Front. Plant Sci.">
        <title>Chromosomal-level genome assembly of Melastoma candidum provides insights into trichome evolution.</title>
        <authorList>
            <person name="Zhong Y."/>
            <person name="Wu W."/>
            <person name="Sun C."/>
            <person name="Zou P."/>
            <person name="Liu Y."/>
            <person name="Dai S."/>
            <person name="Zhou R."/>
        </authorList>
    </citation>
    <scope>NUCLEOTIDE SEQUENCE [LARGE SCALE GENOMIC DNA]</scope>
</reference>
<proteinExistence type="predicted"/>
<keyword evidence="2" id="KW-1185">Reference proteome</keyword>
<accession>A0ACB9MCK8</accession>
<evidence type="ECO:0000313" key="2">
    <source>
        <dbReference type="Proteomes" id="UP001057402"/>
    </source>
</evidence>
<gene>
    <name evidence="1" type="ORF">MLD38_034475</name>
</gene>
<protein>
    <submittedName>
        <fullName evidence="1">Uncharacterized protein</fullName>
    </submittedName>
</protein>
<organism evidence="1 2">
    <name type="scientific">Melastoma candidum</name>
    <dbReference type="NCBI Taxonomy" id="119954"/>
    <lineage>
        <taxon>Eukaryota</taxon>
        <taxon>Viridiplantae</taxon>
        <taxon>Streptophyta</taxon>
        <taxon>Embryophyta</taxon>
        <taxon>Tracheophyta</taxon>
        <taxon>Spermatophyta</taxon>
        <taxon>Magnoliopsida</taxon>
        <taxon>eudicotyledons</taxon>
        <taxon>Gunneridae</taxon>
        <taxon>Pentapetalae</taxon>
        <taxon>rosids</taxon>
        <taxon>malvids</taxon>
        <taxon>Myrtales</taxon>
        <taxon>Melastomataceae</taxon>
        <taxon>Melastomatoideae</taxon>
        <taxon>Melastomateae</taxon>
        <taxon>Melastoma</taxon>
    </lineage>
</organism>
<dbReference type="Proteomes" id="UP001057402">
    <property type="component" value="Chromosome 10"/>
</dbReference>